<dbReference type="SMART" id="SM00448">
    <property type="entry name" value="REC"/>
    <property type="match status" value="2"/>
</dbReference>
<dbReference type="InterPro" id="IPR013783">
    <property type="entry name" value="Ig-like_fold"/>
</dbReference>
<dbReference type="Gene3D" id="3.30.450.40">
    <property type="match status" value="1"/>
</dbReference>
<evidence type="ECO:0000256" key="9">
    <source>
        <dbReference type="ARBA" id="ARBA00022989"/>
    </source>
</evidence>
<dbReference type="SUPFAM" id="SSF52172">
    <property type="entry name" value="CheY-like"/>
    <property type="match status" value="2"/>
</dbReference>
<evidence type="ECO:0000256" key="6">
    <source>
        <dbReference type="ARBA" id="ARBA00022692"/>
    </source>
</evidence>
<feature type="chain" id="PRO_5045892509" description="histidine kinase" evidence="14">
    <location>
        <begin position="29"/>
        <end position="1653"/>
    </location>
</feature>
<keyword evidence="7" id="KW-0547">Nucleotide-binding</keyword>
<evidence type="ECO:0000313" key="19">
    <source>
        <dbReference type="Proteomes" id="UP000642144"/>
    </source>
</evidence>
<keyword evidence="11" id="KW-0472">Membrane</keyword>
<dbReference type="SUPFAM" id="SSF55874">
    <property type="entry name" value="ATPase domain of HSP90 chaperone/DNA topoisomerase II/histidine kinase"/>
    <property type="match status" value="1"/>
</dbReference>
<dbReference type="PROSITE" id="PS50109">
    <property type="entry name" value="HIS_KIN"/>
    <property type="match status" value="1"/>
</dbReference>
<dbReference type="SMART" id="SM00387">
    <property type="entry name" value="HATPase_c"/>
    <property type="match status" value="1"/>
</dbReference>
<dbReference type="SUPFAM" id="SSF55781">
    <property type="entry name" value="GAF domain-like"/>
    <property type="match status" value="1"/>
</dbReference>
<organism evidence="18 19">
    <name type="scientific">Duganella levis</name>
    <dbReference type="NCBI Taxonomy" id="2692169"/>
    <lineage>
        <taxon>Bacteria</taxon>
        <taxon>Pseudomonadati</taxon>
        <taxon>Pseudomonadota</taxon>
        <taxon>Betaproteobacteria</taxon>
        <taxon>Burkholderiales</taxon>
        <taxon>Oxalobacteraceae</taxon>
        <taxon>Telluria group</taxon>
        <taxon>Duganella</taxon>
    </lineage>
</organism>
<evidence type="ECO:0000259" key="16">
    <source>
        <dbReference type="PROSITE" id="PS50110"/>
    </source>
</evidence>
<feature type="modified residue" description="Phosphohistidine" evidence="12">
    <location>
        <position position="1586"/>
    </location>
</feature>
<feature type="domain" description="Response regulatory" evidence="16">
    <location>
        <begin position="1242"/>
        <end position="1359"/>
    </location>
</feature>
<dbReference type="CDD" id="cd17546">
    <property type="entry name" value="REC_hyHK_CKI1_RcsC-like"/>
    <property type="match status" value="1"/>
</dbReference>
<dbReference type="SMART" id="SM00388">
    <property type="entry name" value="HisKA"/>
    <property type="match status" value="1"/>
</dbReference>
<dbReference type="SUPFAM" id="SSF47384">
    <property type="entry name" value="Homodimeric domain of signal transducing histidine kinase"/>
    <property type="match status" value="1"/>
</dbReference>
<dbReference type="InterPro" id="IPR036890">
    <property type="entry name" value="HATPase_C_sf"/>
</dbReference>
<dbReference type="InterPro" id="IPR004358">
    <property type="entry name" value="Sig_transdc_His_kin-like_C"/>
</dbReference>
<dbReference type="Gene3D" id="3.30.565.10">
    <property type="entry name" value="Histidine kinase-like ATPase, C-terminal domain"/>
    <property type="match status" value="1"/>
</dbReference>
<dbReference type="Pfam" id="PF01627">
    <property type="entry name" value="Hpt"/>
    <property type="match status" value="1"/>
</dbReference>
<dbReference type="SUPFAM" id="SSF63829">
    <property type="entry name" value="Calcium-dependent phosphotriesterase"/>
    <property type="match status" value="3"/>
</dbReference>
<evidence type="ECO:0000313" key="18">
    <source>
        <dbReference type="EMBL" id="MYN30273.1"/>
    </source>
</evidence>
<dbReference type="InterPro" id="IPR011006">
    <property type="entry name" value="CheY-like_superfamily"/>
</dbReference>
<keyword evidence="4" id="KW-1003">Cell membrane</keyword>
<dbReference type="InterPro" id="IPR003661">
    <property type="entry name" value="HisK_dim/P_dom"/>
</dbReference>
<reference evidence="18 19" key="1">
    <citation type="submission" date="2019-12" db="EMBL/GenBank/DDBJ databases">
        <title>Novel species isolated from a subtropical stream in China.</title>
        <authorList>
            <person name="Lu H."/>
        </authorList>
    </citation>
    <scope>NUCLEOTIDE SEQUENCE [LARGE SCALE GENOMIC DNA]</scope>
    <source>
        <strain evidence="18 19">CY42W</strain>
    </source>
</reference>
<keyword evidence="8" id="KW-0067">ATP-binding</keyword>
<dbReference type="InterPro" id="IPR008207">
    <property type="entry name" value="Sig_transdc_His_kin_Hpt_dom"/>
</dbReference>
<evidence type="ECO:0000256" key="7">
    <source>
        <dbReference type="ARBA" id="ARBA00022741"/>
    </source>
</evidence>
<dbReference type="InterPro" id="IPR005467">
    <property type="entry name" value="His_kinase_dom"/>
</dbReference>
<dbReference type="Pfam" id="PF07495">
    <property type="entry name" value="Y_Y_Y"/>
    <property type="match status" value="1"/>
</dbReference>
<name>A0ABW9W8G9_9BURK</name>
<evidence type="ECO:0000256" key="8">
    <source>
        <dbReference type="ARBA" id="ARBA00022840"/>
    </source>
</evidence>
<dbReference type="RefSeq" id="WP_161057961.1">
    <property type="nucleotide sequence ID" value="NZ_WWCT01000034.1"/>
</dbReference>
<evidence type="ECO:0000259" key="17">
    <source>
        <dbReference type="PROSITE" id="PS50894"/>
    </source>
</evidence>
<evidence type="ECO:0000256" key="5">
    <source>
        <dbReference type="ARBA" id="ARBA00022553"/>
    </source>
</evidence>
<evidence type="ECO:0000259" key="15">
    <source>
        <dbReference type="PROSITE" id="PS50109"/>
    </source>
</evidence>
<dbReference type="SUPFAM" id="SSF47226">
    <property type="entry name" value="Histidine-containing phosphotransfer domain, HPT domain"/>
    <property type="match status" value="1"/>
</dbReference>
<evidence type="ECO:0000256" key="14">
    <source>
        <dbReference type="SAM" id="SignalP"/>
    </source>
</evidence>
<protein>
    <recommendedName>
        <fullName evidence="3">histidine kinase</fullName>
        <ecNumber evidence="3">2.7.13.3</ecNumber>
    </recommendedName>
</protein>
<keyword evidence="9" id="KW-1133">Transmembrane helix</keyword>
<dbReference type="InterPro" id="IPR001789">
    <property type="entry name" value="Sig_transdc_resp-reg_receiver"/>
</dbReference>
<proteinExistence type="predicted"/>
<feature type="domain" description="Histidine kinase" evidence="15">
    <location>
        <begin position="997"/>
        <end position="1223"/>
    </location>
</feature>
<dbReference type="EMBL" id="WWCT01000034">
    <property type="protein sequence ID" value="MYN30273.1"/>
    <property type="molecule type" value="Genomic_DNA"/>
</dbReference>
<feature type="domain" description="HPt" evidence="17">
    <location>
        <begin position="1547"/>
        <end position="1640"/>
    </location>
</feature>
<dbReference type="Pfam" id="PF07494">
    <property type="entry name" value="Reg_prop"/>
    <property type="match status" value="1"/>
</dbReference>
<dbReference type="InterPro" id="IPR029016">
    <property type="entry name" value="GAF-like_dom_sf"/>
</dbReference>
<dbReference type="Pfam" id="PF00072">
    <property type="entry name" value="Response_reg"/>
    <property type="match status" value="2"/>
</dbReference>
<evidence type="ECO:0000256" key="1">
    <source>
        <dbReference type="ARBA" id="ARBA00000085"/>
    </source>
</evidence>
<keyword evidence="10" id="KW-0902">Two-component regulatory system</keyword>
<dbReference type="Gene3D" id="3.40.50.2300">
    <property type="match status" value="2"/>
</dbReference>
<keyword evidence="6" id="KW-0812">Transmembrane</keyword>
<dbReference type="InterPro" id="IPR011110">
    <property type="entry name" value="Reg_prop"/>
</dbReference>
<dbReference type="InterPro" id="IPR036641">
    <property type="entry name" value="HPT_dom_sf"/>
</dbReference>
<dbReference type="Gene3D" id="1.10.287.130">
    <property type="match status" value="1"/>
</dbReference>
<evidence type="ECO:0000256" key="2">
    <source>
        <dbReference type="ARBA" id="ARBA00004651"/>
    </source>
</evidence>
<dbReference type="InterPro" id="IPR015943">
    <property type="entry name" value="WD40/YVTN_repeat-like_dom_sf"/>
</dbReference>
<evidence type="ECO:0000256" key="3">
    <source>
        <dbReference type="ARBA" id="ARBA00012438"/>
    </source>
</evidence>
<sequence>MRNFFSFLVSRAAWALLFALATPLAAGAPSPWKQLAPTMFEHLVPAERGFPSPVTMSIAQDGDGFLWFATQSGLGRWDGYRMRNFFYRASDPHSLPADFVQTLHVDRQGRLWLGTTTDGVAMYDKRSETFVRYPAGPQGLSSPAVAALASDPRGGLWVGTAAGLDYIDLPHGGVIRHYPRNSDAAGGARSNQIRSLLTEADGTLWIGSNAGLARRDAASGQVADLPVAGVDDAVLSLASNRAGEVLFGTTKSGIGVASVAAGARLLELDQVKDAADTMVLSIAEIMPGTWWAATYGGGLIEFDINGHSRRIQHRPAMSISLAHDRTAAIWRDHSGLVWVATERGVDIHNPANRTVDTILDGAGLAEISAFAFMTDSGGRLWVGLGDQGIDLIDADGRRHAGLRPDASRPDSALPNRLVLSLTEAEPQEAWIGSSLGLYHTSGLGTQVRRVPLPLGDPYPRIASVLRQGELLWLGLPSGLMRYDLRSRSATLFTQGPPGSGGLSDNRITVMRAGPDGALWIGTRKGLNRFDPATGKAEQILPGGNPATSLPASYIGSLTFDGQGRLWVASSSDGIAILDGRNADGTRRFRRLDASSGLPANNSAALQTDRSGRIWASTSDGIASIDSTTLQVQVLDRAAGLVFQPYITNAAGQTASGDIVFGTSGGYVVVQPVPAQPWRYQPPLVVSSVRLDHEMVPPGGLLGADGAALEIPSGTRKVEVEIAALDYSASQRNRYAFRLDGYDKDWVEADASHRAATYANVPPGRYRLYMRGSNRVGAWSPHELSMELHFLPAWYQTWWARLGALLAVLACAWGTYRWRVRNLQQQVYSRTLHLERVHAIVKSINDELDFDALLHTILRESSAIGDVSVAYALISQSPGGPMAIRARWGYDALPSARDGVSPRAAQTQFVDAAVVIAPDMFLKQRTMLAVRIRVDNQVQGYLVFKQSAPFARKDLEMFKALKEPFVSAFQKASAISAIQQARADAEASTRAKSEFLANISHEIRTPMNAILGFAGLGVHLDLPAKPRDYFTKIGRAGQNLLNIIDDVLDFAKIESGKLELETVPFDLSETLAQIADLFSWRAAEKGLELLAWAAPEVPLQLVGDPLRLNQVLVNLVGNALKFTADGHIGLRVDLLDGAAVSAPGTPVRLRFSVEDSGVGISAEQQARLFRAFSQADTSTTRLYGGTGLGLAISQQLVQAMGGVIGINSTPGHGSCFYFDLELQRQADALPAPVPMPVGAAGKQILVVDDCAMLRDMLGRQLRADGFVVHAVTSGAEALDYLATQAADLVLLDWDLPDLDGAGIARRIHQLPGHTQLPLVLMMTEFAREPAAQAAGQADIATILVKPLTPPQLLDAVLVGLGLAAPARPPVAVSASLSEAAQRIAGAHVLVVDDNVINQQVAREVLLRAGVQVELASSGADALALVDLAPFDAVLMDIQMPGMDGYETTARIRAQPRHAQLPLIAMTAHAVPGFRESSLGMGMNDYVTKPIDPERLFTVLAGQMRHTPERAAAVDAAAAATAAAAAAPDHIPALPGIDMEAALARLGGNVKLLNVLLQRFVGDFAPAPERLLAAIDNGAYEQAALLVHKVRGAAGNLSMPELHRTAGELEQLLMAPQRGPLEDALAAFAAALERVLDGVQAQRGDTQDQIASVSP</sequence>
<dbReference type="Gene3D" id="2.130.10.10">
    <property type="entry name" value="YVTN repeat-like/Quinoprotein amine dehydrogenase"/>
    <property type="match status" value="3"/>
</dbReference>
<dbReference type="InterPro" id="IPR036097">
    <property type="entry name" value="HisK_dim/P_sf"/>
</dbReference>
<dbReference type="Gene3D" id="1.20.120.160">
    <property type="entry name" value="HPT domain"/>
    <property type="match status" value="1"/>
</dbReference>
<keyword evidence="5 13" id="KW-0597">Phosphoprotein</keyword>
<feature type="modified residue" description="4-aspartylphosphate" evidence="13">
    <location>
        <position position="1435"/>
    </location>
</feature>
<dbReference type="InterPro" id="IPR003594">
    <property type="entry name" value="HATPase_dom"/>
</dbReference>
<dbReference type="Pfam" id="PF00512">
    <property type="entry name" value="HisKA"/>
    <property type="match status" value="1"/>
</dbReference>
<dbReference type="Proteomes" id="UP000642144">
    <property type="component" value="Unassembled WGS sequence"/>
</dbReference>
<dbReference type="Pfam" id="PF02518">
    <property type="entry name" value="HATPase_c"/>
    <property type="match status" value="1"/>
</dbReference>
<evidence type="ECO:0000256" key="12">
    <source>
        <dbReference type="PROSITE-ProRule" id="PRU00110"/>
    </source>
</evidence>
<dbReference type="PRINTS" id="PR00344">
    <property type="entry name" value="BCTRLSENSOR"/>
</dbReference>
<accession>A0ABW9W8G9</accession>
<comment type="caution">
    <text evidence="18">The sequence shown here is derived from an EMBL/GenBank/DDBJ whole genome shotgun (WGS) entry which is preliminary data.</text>
</comment>
<dbReference type="PROSITE" id="PS50894">
    <property type="entry name" value="HPT"/>
    <property type="match status" value="1"/>
</dbReference>
<dbReference type="PANTHER" id="PTHR45339:SF1">
    <property type="entry name" value="HYBRID SIGNAL TRANSDUCTION HISTIDINE KINASE J"/>
    <property type="match status" value="1"/>
</dbReference>
<dbReference type="PROSITE" id="PS50110">
    <property type="entry name" value="RESPONSE_REGULATORY"/>
    <property type="match status" value="2"/>
</dbReference>
<dbReference type="InterPro" id="IPR011123">
    <property type="entry name" value="Y_Y_Y"/>
</dbReference>
<comment type="subcellular location">
    <subcellularLocation>
        <location evidence="2">Cell membrane</location>
        <topology evidence="2">Multi-pass membrane protein</topology>
    </subcellularLocation>
</comment>
<evidence type="ECO:0000256" key="13">
    <source>
        <dbReference type="PROSITE-ProRule" id="PRU00169"/>
    </source>
</evidence>
<evidence type="ECO:0000256" key="11">
    <source>
        <dbReference type="ARBA" id="ARBA00023136"/>
    </source>
</evidence>
<evidence type="ECO:0000256" key="4">
    <source>
        <dbReference type="ARBA" id="ARBA00022475"/>
    </source>
</evidence>
<dbReference type="PANTHER" id="PTHR45339">
    <property type="entry name" value="HYBRID SIGNAL TRANSDUCTION HISTIDINE KINASE J"/>
    <property type="match status" value="1"/>
</dbReference>
<feature type="modified residue" description="4-aspartylphosphate" evidence="13">
    <location>
        <position position="1291"/>
    </location>
</feature>
<dbReference type="EC" id="2.7.13.3" evidence="3"/>
<comment type="catalytic activity">
    <reaction evidence="1">
        <text>ATP + protein L-histidine = ADP + protein N-phospho-L-histidine.</text>
        <dbReference type="EC" id="2.7.13.3"/>
    </reaction>
</comment>
<gene>
    <name evidence="18" type="ORF">GTP69_28085</name>
</gene>
<dbReference type="CDD" id="cd16922">
    <property type="entry name" value="HATPase_EvgS-ArcB-TorS-like"/>
    <property type="match status" value="1"/>
</dbReference>
<feature type="domain" description="Response regulatory" evidence="16">
    <location>
        <begin position="1386"/>
        <end position="1502"/>
    </location>
</feature>
<feature type="signal peptide" evidence="14">
    <location>
        <begin position="1"/>
        <end position="28"/>
    </location>
</feature>
<keyword evidence="19" id="KW-1185">Reference proteome</keyword>
<dbReference type="Gene3D" id="2.60.40.10">
    <property type="entry name" value="Immunoglobulins"/>
    <property type="match status" value="1"/>
</dbReference>
<keyword evidence="14" id="KW-0732">Signal</keyword>
<dbReference type="CDD" id="cd00082">
    <property type="entry name" value="HisKA"/>
    <property type="match status" value="1"/>
</dbReference>
<evidence type="ECO:0000256" key="10">
    <source>
        <dbReference type="ARBA" id="ARBA00023012"/>
    </source>
</evidence>